<evidence type="ECO:0000313" key="2">
    <source>
        <dbReference type="Proteomes" id="UP000789901"/>
    </source>
</evidence>
<feature type="non-terminal residue" evidence="1">
    <location>
        <position position="1"/>
    </location>
</feature>
<dbReference type="Proteomes" id="UP000789901">
    <property type="component" value="Unassembled WGS sequence"/>
</dbReference>
<keyword evidence="2" id="KW-1185">Reference proteome</keyword>
<sequence length="42" mass="4916">LIKHNISMGNTLPIKHNSYRYSPAEKQIIKVEIHRMLEEGLI</sequence>
<reference evidence="1 2" key="1">
    <citation type="submission" date="2021-06" db="EMBL/GenBank/DDBJ databases">
        <authorList>
            <person name="Kallberg Y."/>
            <person name="Tangrot J."/>
            <person name="Rosling A."/>
        </authorList>
    </citation>
    <scope>NUCLEOTIDE SEQUENCE [LARGE SCALE GENOMIC DNA]</scope>
    <source>
        <strain evidence="1 2">120-4 pot B 10/14</strain>
    </source>
</reference>
<evidence type="ECO:0000313" key="1">
    <source>
        <dbReference type="EMBL" id="CAG8464680.1"/>
    </source>
</evidence>
<name>A0ABM8VWM0_GIGMA</name>
<accession>A0ABM8VWM0</accession>
<organism evidence="1 2">
    <name type="scientific">Gigaspora margarita</name>
    <dbReference type="NCBI Taxonomy" id="4874"/>
    <lineage>
        <taxon>Eukaryota</taxon>
        <taxon>Fungi</taxon>
        <taxon>Fungi incertae sedis</taxon>
        <taxon>Mucoromycota</taxon>
        <taxon>Glomeromycotina</taxon>
        <taxon>Glomeromycetes</taxon>
        <taxon>Diversisporales</taxon>
        <taxon>Gigasporaceae</taxon>
        <taxon>Gigaspora</taxon>
    </lineage>
</organism>
<comment type="caution">
    <text evidence="1">The sequence shown here is derived from an EMBL/GenBank/DDBJ whole genome shotgun (WGS) entry which is preliminary data.</text>
</comment>
<protein>
    <submittedName>
        <fullName evidence="1">38780_t:CDS:1</fullName>
    </submittedName>
</protein>
<dbReference type="EMBL" id="CAJVQB010000082">
    <property type="protein sequence ID" value="CAG8464680.1"/>
    <property type="molecule type" value="Genomic_DNA"/>
</dbReference>
<proteinExistence type="predicted"/>
<dbReference type="Gene3D" id="3.10.10.10">
    <property type="entry name" value="HIV Type 1 Reverse Transcriptase, subunit A, domain 1"/>
    <property type="match status" value="1"/>
</dbReference>
<gene>
    <name evidence="1" type="ORF">GMARGA_LOCUS480</name>
</gene>